<keyword evidence="4 5" id="KW-0472">Membrane</keyword>
<comment type="caution">
    <text evidence="7">The sequence shown here is derived from an EMBL/GenBank/DDBJ whole genome shotgun (WGS) entry which is preliminary data.</text>
</comment>
<proteinExistence type="predicted"/>
<evidence type="ECO:0000256" key="2">
    <source>
        <dbReference type="ARBA" id="ARBA00022692"/>
    </source>
</evidence>
<evidence type="ECO:0000256" key="5">
    <source>
        <dbReference type="SAM" id="Phobius"/>
    </source>
</evidence>
<dbReference type="Gene3D" id="3.40.1710.10">
    <property type="entry name" value="abc type-2 transporter like domain"/>
    <property type="match status" value="1"/>
</dbReference>
<feature type="transmembrane region" description="Helical" evidence="5">
    <location>
        <begin position="245"/>
        <end position="270"/>
    </location>
</feature>
<name>A0A024QBQ9_9BACI</name>
<feature type="transmembrane region" description="Helical" evidence="5">
    <location>
        <begin position="282"/>
        <end position="300"/>
    </location>
</feature>
<dbReference type="STRING" id="1462526.BN990_01673"/>
<feature type="transmembrane region" description="Helical" evidence="5">
    <location>
        <begin position="347"/>
        <end position="370"/>
    </location>
</feature>
<evidence type="ECO:0000256" key="3">
    <source>
        <dbReference type="ARBA" id="ARBA00022989"/>
    </source>
</evidence>
<evidence type="ECO:0000313" key="7">
    <source>
        <dbReference type="EMBL" id="CDQ39376.1"/>
    </source>
</evidence>
<reference evidence="8" key="2">
    <citation type="submission" date="2014-05" db="EMBL/GenBank/DDBJ databases">
        <title>Draft genome sequence of Virgibacillus massiliensis Vm-5.</title>
        <authorList>
            <person name="Khelaifia S."/>
            <person name="Croce O."/>
            <person name="Lagier J.C."/>
            <person name="Raoult D."/>
        </authorList>
    </citation>
    <scope>NUCLEOTIDE SEQUENCE [LARGE SCALE GENOMIC DNA]</scope>
    <source>
        <strain evidence="8">Vm-5</strain>
    </source>
</reference>
<dbReference type="EMBL" id="CCDP010000001">
    <property type="protein sequence ID" value="CDQ39376.1"/>
    <property type="molecule type" value="Genomic_DNA"/>
</dbReference>
<sequence length="380" mass="44245">MKSILQTRIIFWKHQIFSLLFWLLLPIIAVISITFLSESIQEDSNIPVGLVIEEDTPMAENLKENINQAAMIHVDILDEDKALAQLEKHELDSVFIIRDGYQQQIKKGSRNQLITSYSSDLSFAYTPVSEMIASFVQEETGRSKAAYTVLNLAKTHYENHSWTWEEIVAKSKQIQMDQELLQTTFTYANSQSEETTNSILIWNTWGLWALFSILSTFFLFDWIIKEKRSSLRPRFAFIRYSFKTYCLQNLIIYTLLFLITDLIAILAFNIILGEGIHPTDVWNVFSFRLMMNSLVFLIAIRVTNLIFYYSLSFILTLIMTISSGVILPVERITNHFPLLEVIHPLQIFMDANVHHIWLYVTITLIVIWFLRKEKSNAYGK</sequence>
<dbReference type="Pfam" id="PF12698">
    <property type="entry name" value="ABC2_membrane_3"/>
    <property type="match status" value="1"/>
</dbReference>
<dbReference type="InterPro" id="IPR013525">
    <property type="entry name" value="ABC2_TM"/>
</dbReference>
<evidence type="ECO:0000256" key="1">
    <source>
        <dbReference type="ARBA" id="ARBA00004141"/>
    </source>
</evidence>
<evidence type="ECO:0000256" key="4">
    <source>
        <dbReference type="ARBA" id="ARBA00023136"/>
    </source>
</evidence>
<dbReference type="eggNOG" id="COG0842">
    <property type="taxonomic scope" value="Bacteria"/>
</dbReference>
<evidence type="ECO:0000259" key="6">
    <source>
        <dbReference type="Pfam" id="PF12698"/>
    </source>
</evidence>
<dbReference type="Proteomes" id="UP000028875">
    <property type="component" value="Unassembled WGS sequence"/>
</dbReference>
<feature type="transmembrane region" description="Helical" evidence="5">
    <location>
        <begin position="307"/>
        <end position="327"/>
    </location>
</feature>
<dbReference type="GO" id="GO:0016020">
    <property type="term" value="C:membrane"/>
    <property type="evidence" value="ECO:0007669"/>
    <property type="project" value="UniProtKB-SubCell"/>
</dbReference>
<comment type="subcellular location">
    <subcellularLocation>
        <location evidence="1">Membrane</location>
        <topology evidence="1">Multi-pass membrane protein</topology>
    </subcellularLocation>
</comment>
<reference evidence="7 8" key="1">
    <citation type="submission" date="2014-03" db="EMBL/GenBank/DDBJ databases">
        <authorList>
            <person name="Urmite Genomes U."/>
        </authorList>
    </citation>
    <scope>NUCLEOTIDE SEQUENCE [LARGE SCALE GENOMIC DNA]</scope>
    <source>
        <strain evidence="7 8">Vm-5</strain>
    </source>
</reference>
<dbReference type="OrthoDB" id="2417739at2"/>
<feature type="domain" description="ABC-2 type transporter transmembrane" evidence="6">
    <location>
        <begin position="19"/>
        <end position="351"/>
    </location>
</feature>
<organism evidence="7 8">
    <name type="scientific">Virgibacillus massiliensis</name>
    <dbReference type="NCBI Taxonomy" id="1462526"/>
    <lineage>
        <taxon>Bacteria</taxon>
        <taxon>Bacillati</taxon>
        <taxon>Bacillota</taxon>
        <taxon>Bacilli</taxon>
        <taxon>Bacillales</taxon>
        <taxon>Bacillaceae</taxon>
        <taxon>Virgibacillus</taxon>
    </lineage>
</organism>
<feature type="transmembrane region" description="Helical" evidence="5">
    <location>
        <begin position="16"/>
        <end position="36"/>
    </location>
</feature>
<keyword evidence="8" id="KW-1185">Reference proteome</keyword>
<dbReference type="RefSeq" id="WP_038243310.1">
    <property type="nucleotide sequence ID" value="NZ_BNER01000002.1"/>
</dbReference>
<feature type="transmembrane region" description="Helical" evidence="5">
    <location>
        <begin position="205"/>
        <end position="224"/>
    </location>
</feature>
<evidence type="ECO:0000313" key="8">
    <source>
        <dbReference type="Proteomes" id="UP000028875"/>
    </source>
</evidence>
<keyword evidence="3 5" id="KW-1133">Transmembrane helix</keyword>
<gene>
    <name evidence="7" type="ORF">BN990_01673</name>
</gene>
<keyword evidence="2 5" id="KW-0812">Transmembrane</keyword>
<dbReference type="AlphaFoldDB" id="A0A024QBQ9"/>
<protein>
    <submittedName>
        <fullName evidence="7">ABC-2 family transporter protein</fullName>
    </submittedName>
</protein>
<accession>A0A024QBQ9</accession>
<dbReference type="GO" id="GO:0140359">
    <property type="term" value="F:ABC-type transporter activity"/>
    <property type="evidence" value="ECO:0007669"/>
    <property type="project" value="InterPro"/>
</dbReference>